<evidence type="ECO:0000313" key="4">
    <source>
        <dbReference type="Proteomes" id="UP000193944"/>
    </source>
</evidence>
<dbReference type="InterPro" id="IPR016137">
    <property type="entry name" value="RGS"/>
</dbReference>
<name>A0A1Y1XGI6_9FUNG</name>
<organism evidence="3 4">
    <name type="scientific">Anaeromyces robustus</name>
    <dbReference type="NCBI Taxonomy" id="1754192"/>
    <lineage>
        <taxon>Eukaryota</taxon>
        <taxon>Fungi</taxon>
        <taxon>Fungi incertae sedis</taxon>
        <taxon>Chytridiomycota</taxon>
        <taxon>Chytridiomycota incertae sedis</taxon>
        <taxon>Neocallimastigomycetes</taxon>
        <taxon>Neocallimastigales</taxon>
        <taxon>Neocallimastigaceae</taxon>
        <taxon>Anaeromyces</taxon>
    </lineage>
</organism>
<dbReference type="AlphaFoldDB" id="A0A1Y1XGI6"/>
<evidence type="ECO:0000256" key="1">
    <source>
        <dbReference type="SAM" id="Phobius"/>
    </source>
</evidence>
<feature type="transmembrane region" description="Helical" evidence="1">
    <location>
        <begin position="251"/>
        <end position="271"/>
    </location>
</feature>
<dbReference type="SUPFAM" id="SSF48097">
    <property type="entry name" value="Regulator of G-protein signaling, RGS"/>
    <property type="match status" value="1"/>
</dbReference>
<evidence type="ECO:0000259" key="2">
    <source>
        <dbReference type="PROSITE" id="PS50132"/>
    </source>
</evidence>
<feature type="transmembrane region" description="Helical" evidence="1">
    <location>
        <begin position="220"/>
        <end position="239"/>
    </location>
</feature>
<dbReference type="Pfam" id="PF00615">
    <property type="entry name" value="RGS"/>
    <property type="match status" value="1"/>
</dbReference>
<keyword evidence="1" id="KW-0812">Transmembrane</keyword>
<feature type="domain" description="RGS" evidence="2">
    <location>
        <begin position="324"/>
        <end position="539"/>
    </location>
</feature>
<feature type="transmembrane region" description="Helical" evidence="1">
    <location>
        <begin position="179"/>
        <end position="200"/>
    </location>
</feature>
<keyword evidence="4" id="KW-1185">Reference proteome</keyword>
<dbReference type="Gene3D" id="1.10.167.10">
    <property type="entry name" value="Regulator of G-protein Signalling 4, domain 2"/>
    <property type="match status" value="1"/>
</dbReference>
<reference evidence="3 4" key="2">
    <citation type="submission" date="2016-08" db="EMBL/GenBank/DDBJ databases">
        <title>Pervasive Adenine N6-methylation of Active Genes in Fungi.</title>
        <authorList>
            <consortium name="DOE Joint Genome Institute"/>
            <person name="Mondo S.J."/>
            <person name="Dannebaum R.O."/>
            <person name="Kuo R.C."/>
            <person name="Labutti K."/>
            <person name="Haridas S."/>
            <person name="Kuo A."/>
            <person name="Salamov A."/>
            <person name="Ahrendt S.R."/>
            <person name="Lipzen A."/>
            <person name="Sullivan W."/>
            <person name="Andreopoulos W.B."/>
            <person name="Clum A."/>
            <person name="Lindquist E."/>
            <person name="Daum C."/>
            <person name="Ramamoorthy G.K."/>
            <person name="Gryganskyi A."/>
            <person name="Culley D."/>
            <person name="Magnuson J.K."/>
            <person name="James T.Y."/>
            <person name="O'Malley M.A."/>
            <person name="Stajich J.E."/>
            <person name="Spatafora J.W."/>
            <person name="Visel A."/>
            <person name="Grigoriev I.V."/>
        </authorList>
    </citation>
    <scope>NUCLEOTIDE SEQUENCE [LARGE SCALE GENOMIC DNA]</scope>
    <source>
        <strain evidence="3 4">S4</strain>
    </source>
</reference>
<comment type="caution">
    <text evidence="3">The sequence shown here is derived from an EMBL/GenBank/DDBJ whole genome shotgun (WGS) entry which is preliminary data.</text>
</comment>
<feature type="transmembrane region" description="Helical" evidence="1">
    <location>
        <begin position="82"/>
        <end position="104"/>
    </location>
</feature>
<dbReference type="Proteomes" id="UP000193944">
    <property type="component" value="Unassembled WGS sequence"/>
</dbReference>
<proteinExistence type="predicted"/>
<reference evidence="3 4" key="1">
    <citation type="submission" date="2016-08" db="EMBL/GenBank/DDBJ databases">
        <title>A Parts List for Fungal Cellulosomes Revealed by Comparative Genomics.</title>
        <authorList>
            <consortium name="DOE Joint Genome Institute"/>
            <person name="Haitjema C.H."/>
            <person name="Gilmore S.P."/>
            <person name="Henske J.K."/>
            <person name="Solomon K.V."/>
            <person name="De Groot R."/>
            <person name="Kuo A."/>
            <person name="Mondo S.J."/>
            <person name="Salamov A.A."/>
            <person name="Labutti K."/>
            <person name="Zhao Z."/>
            <person name="Chiniquy J."/>
            <person name="Barry K."/>
            <person name="Brewer H.M."/>
            <person name="Purvine S.O."/>
            <person name="Wright A.T."/>
            <person name="Boxma B."/>
            <person name="Van Alen T."/>
            <person name="Hackstein J.H."/>
            <person name="Baker S.E."/>
            <person name="Grigoriev I.V."/>
            <person name="O'Malley M.A."/>
        </authorList>
    </citation>
    <scope>NUCLEOTIDE SEQUENCE [LARGE SCALE GENOMIC DNA]</scope>
    <source>
        <strain evidence="3 4">S4</strain>
    </source>
</reference>
<dbReference type="PROSITE" id="PS50132">
    <property type="entry name" value="RGS"/>
    <property type="match status" value="1"/>
</dbReference>
<sequence length="560" mass="65711">MVKTPQKIEFPSNWDENNVGAVDFFNRCLPYVKKTEDFYDIAGVSIYFIVFGVIAIGYILFINIWLLSYYKSYIFKRQSFKYYLCLLVGSLMILLDTYFLEIYYEHYPCFLHHLFTAIGYPTYLSAIVFIILRYYKFYYKSQIAYFNSFMEFLEEKHNEMFNKKFIFKICYTSISPKKAFNIFIFINIISVIYSILIYFVDKRVSSNGFCGTRISYLPQIMEFAFILLIFSPLALIEALKFDDKFRMKKTVVLLILVHIIYFTGFFLGALVKKLNCSVFVQYTPPGFFVFLSCVTCTRLFSFGTLKDILHVTECNKNLKVTRAGMDEMLYDKVLFREFGEYCRNENCVENILFLQEYWKYKKLFAKNNATNTKISEISDPESSIKSRSREGSIAKLSVIGRRNTLLGNSKLNEHGNTISSTTKITTDRKTSIMSSSRLNERAMSVITIPIIEKSDLKTYYSTVEREARKFYNNFIVSNAIYEINIQSSIINQIVKKITELEESSDNTEEERIEDYSTLFDDAYKEVCDNIYLNSYSNYVHMKNKEQSAQEKSKKKKETNN</sequence>
<feature type="transmembrane region" description="Helical" evidence="1">
    <location>
        <begin position="46"/>
        <end position="70"/>
    </location>
</feature>
<gene>
    <name evidence="3" type="ORF">BCR32DRAFT_291034</name>
</gene>
<keyword evidence="1" id="KW-1133">Transmembrane helix</keyword>
<dbReference type="InterPro" id="IPR036305">
    <property type="entry name" value="RGS_sf"/>
</dbReference>
<protein>
    <recommendedName>
        <fullName evidence="2">RGS domain-containing protein</fullName>
    </recommendedName>
</protein>
<evidence type="ECO:0000313" key="3">
    <source>
        <dbReference type="EMBL" id="ORX84865.1"/>
    </source>
</evidence>
<feature type="transmembrane region" description="Helical" evidence="1">
    <location>
        <begin position="110"/>
        <end position="132"/>
    </location>
</feature>
<keyword evidence="1" id="KW-0472">Membrane</keyword>
<dbReference type="InterPro" id="IPR044926">
    <property type="entry name" value="RGS_subdomain_2"/>
</dbReference>
<dbReference type="EMBL" id="MCFG01000044">
    <property type="protein sequence ID" value="ORX84865.1"/>
    <property type="molecule type" value="Genomic_DNA"/>
</dbReference>
<dbReference type="SMART" id="SM00315">
    <property type="entry name" value="RGS"/>
    <property type="match status" value="1"/>
</dbReference>
<accession>A0A1Y1XGI6</accession>